<dbReference type="GO" id="GO:0004518">
    <property type="term" value="F:nuclease activity"/>
    <property type="evidence" value="ECO:0007669"/>
    <property type="project" value="InterPro"/>
</dbReference>
<sequence length="330" mass="38031">MHYISEYIDRDFNRKVVNVDVDEVGIDQLGIPLVMDKIADYSSEDSDNTDQEQGAEVLQQQKVTKKLKLPPLPSALEEKFIKKPSLPDPAFYEMNRVVLPNKFPGLTSIFPYIKIKPTERQFDLLANVLLESKLYLKLSGQPVQFQSLLTNELGVDVPLHVSLNDLTFHTKQQQFLYNKTLGKEFQKIRHDSTSNLLTFDKVKVLPNLDQSHFFLVMNLSQDSKNGLKQIVELIKQISKENSDDEELKLLTDFPTSTLDGLHMSIARCFPLDPKTNELIHNKKFDQNSKIMKEINKLLESVEIDKDLKFEYDKVYLVHNSRDLASYKIGQ</sequence>
<name>K0KK10_WICCF</name>
<proteinExistence type="predicted"/>
<keyword evidence="2" id="KW-1185">Reference proteome</keyword>
<dbReference type="STRING" id="1206466.K0KK10"/>
<organism evidence="1 2">
    <name type="scientific">Wickerhamomyces ciferrii (strain ATCC 14091 / BCRC 22168 / CBS 111 / JCM 3599 / NBRC 0793 / NRRL Y-1031 F-60-10)</name>
    <name type="common">Yeast</name>
    <name type="synonym">Pichia ciferrii</name>
    <dbReference type="NCBI Taxonomy" id="1206466"/>
    <lineage>
        <taxon>Eukaryota</taxon>
        <taxon>Fungi</taxon>
        <taxon>Dikarya</taxon>
        <taxon>Ascomycota</taxon>
        <taxon>Saccharomycotina</taxon>
        <taxon>Saccharomycetes</taxon>
        <taxon>Phaffomycetales</taxon>
        <taxon>Wickerhamomycetaceae</taxon>
        <taxon>Wickerhamomyces</taxon>
    </lineage>
</organism>
<evidence type="ECO:0000313" key="2">
    <source>
        <dbReference type="Proteomes" id="UP000009328"/>
    </source>
</evidence>
<dbReference type="AlphaFoldDB" id="K0KK10"/>
<accession>K0KK10</accession>
<protein>
    <recommendedName>
        <fullName evidence="3">U6 snRNA phosphodiesterase</fullName>
    </recommendedName>
</protein>
<dbReference type="GO" id="GO:0034477">
    <property type="term" value="P:U6 snRNA 3'-end processing"/>
    <property type="evidence" value="ECO:0007669"/>
    <property type="project" value="InterPro"/>
</dbReference>
<comment type="caution">
    <text evidence="1">The sequence shown here is derived from an EMBL/GenBank/DDBJ whole genome shotgun (WGS) entry which is preliminary data.</text>
</comment>
<dbReference type="Gene3D" id="3.90.1140.10">
    <property type="entry name" value="Cyclic phosphodiesterase"/>
    <property type="match status" value="1"/>
</dbReference>
<evidence type="ECO:0008006" key="3">
    <source>
        <dbReference type="Google" id="ProtNLM"/>
    </source>
</evidence>
<dbReference type="Proteomes" id="UP000009328">
    <property type="component" value="Unassembled WGS sequence"/>
</dbReference>
<evidence type="ECO:0000313" key="1">
    <source>
        <dbReference type="EMBL" id="CCH41468.1"/>
    </source>
</evidence>
<gene>
    <name evidence="1" type="ORF">BN7_1009</name>
</gene>
<reference evidence="1 2" key="1">
    <citation type="journal article" date="2012" name="Eukaryot. Cell">
        <title>Draft genome sequence of Wickerhamomyces ciferrii NRRL Y-1031 F-60-10.</title>
        <authorList>
            <person name="Schneider J."/>
            <person name="Andrea H."/>
            <person name="Blom J."/>
            <person name="Jaenicke S."/>
            <person name="Ruckert C."/>
            <person name="Schorsch C."/>
            <person name="Szczepanowski R."/>
            <person name="Farwick M."/>
            <person name="Goesmann A."/>
            <person name="Puhler A."/>
            <person name="Schaffer S."/>
            <person name="Tauch A."/>
            <person name="Kohler T."/>
            <person name="Brinkrolf K."/>
        </authorList>
    </citation>
    <scope>NUCLEOTIDE SEQUENCE [LARGE SCALE GENOMIC DNA]</scope>
    <source>
        <strain evidence="2">ATCC 14091 / BCRC 22168 / CBS 111 / JCM 3599 / NBRC 0793 / NRRL Y-1031 F-60-10</strain>
    </source>
</reference>
<dbReference type="EMBL" id="CAIF01000020">
    <property type="protein sequence ID" value="CCH41468.1"/>
    <property type="molecule type" value="Genomic_DNA"/>
</dbReference>
<dbReference type="HOGENOM" id="CLU_842523_0_0_1"/>
<dbReference type="InterPro" id="IPR027521">
    <property type="entry name" value="Usb1"/>
</dbReference>
<dbReference type="InParanoid" id="K0KK10"/>
<dbReference type="Pfam" id="PF09749">
    <property type="entry name" value="HVSL"/>
    <property type="match status" value="1"/>
</dbReference>